<feature type="domain" description="PI3K/PI4K catalytic" evidence="8">
    <location>
        <begin position="564"/>
        <end position="833"/>
    </location>
</feature>
<dbReference type="PROSITE" id="PS51545">
    <property type="entry name" value="PIK_HELICAL"/>
    <property type="match status" value="1"/>
</dbReference>
<dbReference type="SUPFAM" id="SSF49562">
    <property type="entry name" value="C2 domain (Calcium/lipid-binding domain, CaLB)"/>
    <property type="match status" value="1"/>
</dbReference>
<evidence type="ECO:0000259" key="10">
    <source>
        <dbReference type="PROSITE" id="PS51547"/>
    </source>
</evidence>
<dbReference type="Proteomes" id="UP001473302">
    <property type="component" value="Unassembled WGS sequence"/>
</dbReference>
<evidence type="ECO:0000256" key="6">
    <source>
        <dbReference type="ARBA" id="ARBA00023985"/>
    </source>
</evidence>
<dbReference type="Gene3D" id="2.60.40.150">
    <property type="entry name" value="C2 domain"/>
    <property type="match status" value="1"/>
</dbReference>
<dbReference type="EC" id="2.7.1.137" evidence="7"/>
<dbReference type="CDD" id="cd00870">
    <property type="entry name" value="PI3Ka_III"/>
    <property type="match status" value="1"/>
</dbReference>
<keyword evidence="12" id="KW-1185">Reference proteome</keyword>
<evidence type="ECO:0000259" key="8">
    <source>
        <dbReference type="PROSITE" id="PS50290"/>
    </source>
</evidence>
<dbReference type="PIRSF" id="PIRSF000587">
    <property type="entry name" value="PI3K_Vps34"/>
    <property type="match status" value="1"/>
</dbReference>
<comment type="similarity">
    <text evidence="1">Belongs to the PI3/PI4-kinase family. Type III PI4K subfamily.</text>
</comment>
<dbReference type="SMART" id="SM00142">
    <property type="entry name" value="PI3K_C2"/>
    <property type="match status" value="1"/>
</dbReference>
<comment type="caution">
    <text evidence="11">The sequence shown here is derived from an EMBL/GenBank/DDBJ whole genome shotgun (WGS) entry which is preliminary data.</text>
</comment>
<dbReference type="Pfam" id="PF00454">
    <property type="entry name" value="PI3_PI4_kinase"/>
    <property type="match status" value="1"/>
</dbReference>
<evidence type="ECO:0000256" key="7">
    <source>
        <dbReference type="PIRNR" id="PIRNR000587"/>
    </source>
</evidence>
<dbReference type="InterPro" id="IPR015433">
    <property type="entry name" value="PI3/4_kinase"/>
</dbReference>
<evidence type="ECO:0000313" key="11">
    <source>
        <dbReference type="EMBL" id="GAA5807937.1"/>
    </source>
</evidence>
<dbReference type="PROSITE" id="PS00915">
    <property type="entry name" value="PI3_4_KINASE_1"/>
    <property type="match status" value="1"/>
</dbReference>
<evidence type="ECO:0000256" key="4">
    <source>
        <dbReference type="ARBA" id="ARBA00022777"/>
    </source>
</evidence>
<organism evidence="11 12">
    <name type="scientific">Mucor flavus</name>
    <dbReference type="NCBI Taxonomy" id="439312"/>
    <lineage>
        <taxon>Eukaryota</taxon>
        <taxon>Fungi</taxon>
        <taxon>Fungi incertae sedis</taxon>
        <taxon>Mucoromycota</taxon>
        <taxon>Mucoromycotina</taxon>
        <taxon>Mucoromycetes</taxon>
        <taxon>Mucorales</taxon>
        <taxon>Mucorineae</taxon>
        <taxon>Mucoraceae</taxon>
        <taxon>Mucor</taxon>
    </lineage>
</organism>
<dbReference type="PANTHER" id="PTHR10048">
    <property type="entry name" value="PHOSPHATIDYLINOSITOL KINASE"/>
    <property type="match status" value="1"/>
</dbReference>
<dbReference type="InterPro" id="IPR011009">
    <property type="entry name" value="Kinase-like_dom_sf"/>
</dbReference>
<dbReference type="SMART" id="SM00145">
    <property type="entry name" value="PI3Ka"/>
    <property type="match status" value="1"/>
</dbReference>
<dbReference type="InterPro" id="IPR057756">
    <property type="entry name" value="PI3-kinase_type3/VPS34_cat"/>
</dbReference>
<reference evidence="11 12" key="1">
    <citation type="submission" date="2024-04" db="EMBL/GenBank/DDBJ databases">
        <title>genome sequences of Mucor flavus KT1a and Helicostylum pulchrum KT1b strains isolated from the surface of a dry-aged beef.</title>
        <authorList>
            <person name="Toyotome T."/>
            <person name="Hosono M."/>
            <person name="Torimaru M."/>
            <person name="Fukuda K."/>
            <person name="Mikami N."/>
        </authorList>
    </citation>
    <scope>NUCLEOTIDE SEQUENCE [LARGE SCALE GENOMIC DNA]</scope>
    <source>
        <strain evidence="11 12">KT1a</strain>
    </source>
</reference>
<comment type="catalytic activity">
    <reaction evidence="6">
        <text>a 1,2-diacyl-sn-glycero-3-phospho-(1D-myo-inositol) + ATP = a 1,2-diacyl-sn-glycero-3-phospho-(1D-myo-inositol-3-phosphate) + ADP + H(+)</text>
        <dbReference type="Rhea" id="RHEA:12709"/>
        <dbReference type="ChEBI" id="CHEBI:15378"/>
        <dbReference type="ChEBI" id="CHEBI:30616"/>
        <dbReference type="ChEBI" id="CHEBI:57880"/>
        <dbReference type="ChEBI" id="CHEBI:58088"/>
        <dbReference type="ChEBI" id="CHEBI:456216"/>
        <dbReference type="EC" id="2.7.1.137"/>
    </reaction>
    <physiologicalReaction direction="left-to-right" evidence="6">
        <dbReference type="Rhea" id="RHEA:12710"/>
    </physiologicalReaction>
</comment>
<dbReference type="PANTHER" id="PTHR10048:SF7">
    <property type="entry name" value="PHOSPHATIDYLINOSITOL 3-KINASE CATALYTIC SUBUNIT TYPE 3"/>
    <property type="match status" value="1"/>
</dbReference>
<dbReference type="PROSITE" id="PS50290">
    <property type="entry name" value="PI3_4_KINASE_3"/>
    <property type="match status" value="1"/>
</dbReference>
<dbReference type="InterPro" id="IPR036940">
    <property type="entry name" value="PI3/4_kinase_cat_sf"/>
</dbReference>
<dbReference type="InterPro" id="IPR035892">
    <property type="entry name" value="C2_domain_sf"/>
</dbReference>
<dbReference type="EMBL" id="BAABUK010000003">
    <property type="protein sequence ID" value="GAA5807937.1"/>
    <property type="molecule type" value="Genomic_DNA"/>
</dbReference>
<dbReference type="InterPro" id="IPR008290">
    <property type="entry name" value="PI3K_Vps34"/>
</dbReference>
<keyword evidence="2 7" id="KW-0808">Transferase</keyword>
<evidence type="ECO:0000256" key="3">
    <source>
        <dbReference type="ARBA" id="ARBA00022741"/>
    </source>
</evidence>
<keyword evidence="5 7" id="KW-0067">ATP-binding</keyword>
<dbReference type="CDD" id="cd08397">
    <property type="entry name" value="C2_PI3K_class_III"/>
    <property type="match status" value="1"/>
</dbReference>
<dbReference type="InterPro" id="IPR018936">
    <property type="entry name" value="PI3/4_kinase_CS"/>
</dbReference>
<keyword evidence="4 7" id="KW-0418">Kinase</keyword>
<keyword evidence="3 7" id="KW-0547">Nucleotide-binding</keyword>
<dbReference type="InterPro" id="IPR016024">
    <property type="entry name" value="ARM-type_fold"/>
</dbReference>
<feature type="domain" description="PIK helical" evidence="9">
    <location>
        <begin position="306"/>
        <end position="488"/>
    </location>
</feature>
<evidence type="ECO:0000256" key="5">
    <source>
        <dbReference type="ARBA" id="ARBA00022840"/>
    </source>
</evidence>
<evidence type="ECO:0000313" key="12">
    <source>
        <dbReference type="Proteomes" id="UP001473302"/>
    </source>
</evidence>
<dbReference type="InterPro" id="IPR002420">
    <property type="entry name" value="PI3K-type_C2_dom"/>
</dbReference>
<dbReference type="SUPFAM" id="SSF56112">
    <property type="entry name" value="Protein kinase-like (PK-like)"/>
    <property type="match status" value="1"/>
</dbReference>
<dbReference type="Pfam" id="PF00613">
    <property type="entry name" value="PI3Ka"/>
    <property type="match status" value="1"/>
</dbReference>
<evidence type="ECO:0000256" key="1">
    <source>
        <dbReference type="ARBA" id="ARBA00006209"/>
    </source>
</evidence>
<dbReference type="InterPro" id="IPR000403">
    <property type="entry name" value="PI3/4_kinase_cat_dom"/>
</dbReference>
<gene>
    <name evidence="11" type="ORF">MFLAVUS_001317</name>
</gene>
<dbReference type="Gene3D" id="1.25.40.70">
    <property type="entry name" value="Phosphatidylinositol 3-kinase, accessory domain (PIK)"/>
    <property type="match status" value="1"/>
</dbReference>
<protein>
    <recommendedName>
        <fullName evidence="7">Phosphatidylinositol 3-kinase VPS34</fullName>
        <ecNumber evidence="7">2.7.1.137</ecNumber>
    </recommendedName>
</protein>
<dbReference type="Gene3D" id="3.30.1010.10">
    <property type="entry name" value="Phosphatidylinositol 3-kinase Catalytic Subunit, Chain A, domain 4"/>
    <property type="match status" value="1"/>
</dbReference>
<dbReference type="CDD" id="cd00896">
    <property type="entry name" value="PI3Kc_III"/>
    <property type="match status" value="1"/>
</dbReference>
<feature type="domain" description="C2 PI3K-type" evidence="10">
    <location>
        <begin position="15"/>
        <end position="166"/>
    </location>
</feature>
<dbReference type="PROSITE" id="PS00916">
    <property type="entry name" value="PI3_4_KINASE_2"/>
    <property type="match status" value="1"/>
</dbReference>
<dbReference type="PROSITE" id="PS51547">
    <property type="entry name" value="C2_PI3K"/>
    <property type="match status" value="1"/>
</dbReference>
<evidence type="ECO:0000259" key="9">
    <source>
        <dbReference type="PROSITE" id="PS51545"/>
    </source>
</evidence>
<dbReference type="Gene3D" id="1.10.1070.11">
    <property type="entry name" value="Phosphatidylinositol 3-/4-kinase, catalytic domain"/>
    <property type="match status" value="1"/>
</dbReference>
<dbReference type="InterPro" id="IPR042236">
    <property type="entry name" value="PI3K_accessory_sf"/>
</dbReference>
<sequence>MDFSYCLTKDVQLPVSIRMQVLYATLEGKRDLNTNVIPDLFVTVQLFGDNKPLTVPVRTSYKVFKNHWSWNEWLTLPIKYCDLPASAQCAITVWDTCIGPRKVKPVGGTTLRLFSKQFTLRKGKHKLFVWPDCEADGNHDTTTPSKLKHHDENDMDKLEKLVKRYDCGDIRPVEWLDNMAFRQIEKMHKSASNTSTDLALYIDLPKFDFPVVYGEMEYTLPGPFTSITAHGQNISDLHSQFQETPMITAMNQPIYPDSGNGLDNINREHIPTVQYSIVLDPDLVRDNPVEAKHRRLVRSHRNGPLDRDLKPNPKIRDELNSIMSYPPTQPLTPEEKDLVWKFRFYLTRDKRALTKFLKCVLWTDTTEVRQAVDILPLWVAIDVDDALELLGKEFENRSVRTYAVNQLRRADDDDLLLYLLQLVQALKFEHIDDKDEESYDSSLVQFLIDRATNNPVLSTYFHWYVMVECQDKKYGKMYAKVAYHFFSELLEVPNGYFRRDELRRQGELIEELSKVSKNIRALKDGRSKKVDKLRSVIGDPKGPLHEFTILSFPLDPTKQVLGLVPAECGIFNSNLQPLRLTFKCGDNTNYPVLFKTGDDLRQDQLVIQIISLMDKLLLKENLDLKLTPYKVLATGPEHGLMQFVPSSSLAAVLNDHQNNVRSFFREHHPSSAPDNVYGIDPKVMETYTRSCAGYCVITYLLGVGDRHLDNLLLSPDGHLFHVDFGFILGRDPKPFPPPMKLCKEMIEAMGGADSPHYFKFQQHCDTAFITLRKNANLILNLFALMVDANIPDIKIEPDKAVMKVQEKFRLDLSEEAAIAYFRGLISESVNALFPQILETVHRWAQYWRR</sequence>
<dbReference type="SMART" id="SM00146">
    <property type="entry name" value="PI3Kc"/>
    <property type="match status" value="1"/>
</dbReference>
<evidence type="ECO:0000256" key="2">
    <source>
        <dbReference type="ARBA" id="ARBA00022679"/>
    </source>
</evidence>
<accession>A0ABP9YM56</accession>
<dbReference type="InterPro" id="IPR001263">
    <property type="entry name" value="PI3K_accessory_dom"/>
</dbReference>
<proteinExistence type="inferred from homology"/>
<dbReference type="SUPFAM" id="SSF48371">
    <property type="entry name" value="ARM repeat"/>
    <property type="match status" value="1"/>
</dbReference>
<dbReference type="Pfam" id="PF00792">
    <property type="entry name" value="PI3K_C2"/>
    <property type="match status" value="1"/>
</dbReference>
<name>A0ABP9YM56_9FUNG</name>